<dbReference type="InterPro" id="IPR015915">
    <property type="entry name" value="Kelch-typ_b-propeller"/>
</dbReference>
<dbReference type="Proteomes" id="UP000294933">
    <property type="component" value="Unassembled WGS sequence"/>
</dbReference>
<dbReference type="EMBL" id="ML170156">
    <property type="protein sequence ID" value="TDL29587.1"/>
    <property type="molecule type" value="Genomic_DNA"/>
</dbReference>
<dbReference type="AlphaFoldDB" id="A0A4R5XH78"/>
<dbReference type="SUPFAM" id="SSF50965">
    <property type="entry name" value="Galactose oxidase, central domain"/>
    <property type="match status" value="1"/>
</dbReference>
<accession>A0A4R5XH78</accession>
<keyword evidence="2" id="KW-0408">Iron</keyword>
<gene>
    <name evidence="3" type="ORF">BD410DRAFT_780036</name>
</gene>
<evidence type="ECO:0000256" key="1">
    <source>
        <dbReference type="ARBA" id="ARBA00022737"/>
    </source>
</evidence>
<evidence type="ECO:0000313" key="4">
    <source>
        <dbReference type="Proteomes" id="UP000294933"/>
    </source>
</evidence>
<dbReference type="PANTHER" id="PTHR47435">
    <property type="entry name" value="KELCH REPEAT PROTEIN (AFU_ORTHOLOGUE AFUA_5G12780)"/>
    <property type="match status" value="1"/>
</dbReference>
<protein>
    <submittedName>
        <fullName evidence="3">Galactose oxidase</fullName>
    </submittedName>
</protein>
<keyword evidence="4" id="KW-1185">Reference proteome</keyword>
<reference evidence="3 4" key="1">
    <citation type="submission" date="2018-06" db="EMBL/GenBank/DDBJ databases">
        <title>A transcriptomic atlas of mushroom development highlights an independent origin of complex multicellularity.</title>
        <authorList>
            <consortium name="DOE Joint Genome Institute"/>
            <person name="Krizsan K."/>
            <person name="Almasi E."/>
            <person name="Merenyi Z."/>
            <person name="Sahu N."/>
            <person name="Viragh M."/>
            <person name="Koszo T."/>
            <person name="Mondo S."/>
            <person name="Kiss B."/>
            <person name="Balint B."/>
            <person name="Kues U."/>
            <person name="Barry K."/>
            <person name="Hegedus J.C."/>
            <person name="Henrissat B."/>
            <person name="Johnson J."/>
            <person name="Lipzen A."/>
            <person name="Ohm R."/>
            <person name="Nagy I."/>
            <person name="Pangilinan J."/>
            <person name="Yan J."/>
            <person name="Xiong Y."/>
            <person name="Grigoriev I.V."/>
            <person name="Hibbett D.S."/>
            <person name="Nagy L.G."/>
        </authorList>
    </citation>
    <scope>NUCLEOTIDE SEQUENCE [LARGE SCALE GENOMIC DNA]</scope>
    <source>
        <strain evidence="3 4">SZMC22713</strain>
    </source>
</reference>
<dbReference type="VEuPathDB" id="FungiDB:BD410DRAFT_780036"/>
<name>A0A4R5XH78_9AGAM</name>
<sequence>MPVAQWTRLARSVSLPRSSHCLAISSQGTALLYGGELKPRTPVDVDQKGVLHTFQLQSTEANDAWQTIQASTAIAPDPRVGAAATAIGDYFYVWGGRGGADMAPIGPPQAGIWRASLKDGGPLHWERVTAVNENEAPQPRSYHAIAFSSGKVYIHAGCPASGRLNDLYSFDVENCRWDKLDSAPGLARGGTALALATVKGESVFLRFAGFSGYELGEDHTLDIYNISMNSWRTITPTADPSHGFPGPRSVHGFVGFKSSKFPKAVALLYHGERDASTLGHQGAGTFWSDVWMLEEAGDNLAWKCVTVPAGGPDGCGWFPSASWISPEGETKIIMHGGLLSSNERSDELWFLSVEE</sequence>
<keyword evidence="1" id="KW-0677">Repeat</keyword>
<dbReference type="InterPro" id="IPR011043">
    <property type="entry name" value="Gal_Oxase/kelch_b-propeller"/>
</dbReference>
<evidence type="ECO:0000313" key="3">
    <source>
        <dbReference type="EMBL" id="TDL29587.1"/>
    </source>
</evidence>
<dbReference type="Pfam" id="PF24681">
    <property type="entry name" value="Kelch_KLHDC2_KLHL20_DRC7"/>
    <property type="match status" value="1"/>
</dbReference>
<evidence type="ECO:0000256" key="2">
    <source>
        <dbReference type="ARBA" id="ARBA00023004"/>
    </source>
</evidence>
<dbReference type="STRING" id="50990.A0A4R5XH78"/>
<dbReference type="OrthoDB" id="10250130at2759"/>
<dbReference type="GO" id="GO:0019760">
    <property type="term" value="P:glucosinolate metabolic process"/>
    <property type="evidence" value="ECO:0007669"/>
    <property type="project" value="UniProtKB-ARBA"/>
</dbReference>
<proteinExistence type="predicted"/>
<dbReference type="PANTHER" id="PTHR47435:SF4">
    <property type="entry name" value="KELCH REPEAT PROTEIN (AFU_ORTHOLOGUE AFUA_5G12780)"/>
    <property type="match status" value="1"/>
</dbReference>
<organism evidence="3 4">
    <name type="scientific">Rickenella mellea</name>
    <dbReference type="NCBI Taxonomy" id="50990"/>
    <lineage>
        <taxon>Eukaryota</taxon>
        <taxon>Fungi</taxon>
        <taxon>Dikarya</taxon>
        <taxon>Basidiomycota</taxon>
        <taxon>Agaricomycotina</taxon>
        <taxon>Agaricomycetes</taxon>
        <taxon>Hymenochaetales</taxon>
        <taxon>Rickenellaceae</taxon>
        <taxon>Rickenella</taxon>
    </lineage>
</organism>
<dbReference type="Gene3D" id="2.120.10.80">
    <property type="entry name" value="Kelch-type beta propeller"/>
    <property type="match status" value="1"/>
</dbReference>